<organism evidence="3">
    <name type="scientific">viral metagenome</name>
    <dbReference type="NCBI Taxonomy" id="1070528"/>
    <lineage>
        <taxon>unclassified sequences</taxon>
        <taxon>metagenomes</taxon>
        <taxon>organismal metagenomes</taxon>
    </lineage>
</organism>
<dbReference type="PANTHER" id="PTHR34985">
    <property type="entry name" value="SLR0554 PROTEIN"/>
    <property type="match status" value="1"/>
</dbReference>
<accession>A0A6H1Z9Z7</accession>
<dbReference type="SUPFAM" id="SSF56747">
    <property type="entry name" value="Prim-pol domain"/>
    <property type="match status" value="1"/>
</dbReference>
<feature type="compositionally biased region" description="Basic and acidic residues" evidence="1">
    <location>
        <begin position="273"/>
        <end position="283"/>
    </location>
</feature>
<evidence type="ECO:0000313" key="3">
    <source>
        <dbReference type="EMBL" id="QJA44010.1"/>
    </source>
</evidence>
<evidence type="ECO:0000256" key="1">
    <source>
        <dbReference type="SAM" id="MobiDB-lite"/>
    </source>
</evidence>
<dbReference type="InterPro" id="IPR007936">
    <property type="entry name" value="VapE-like_dom"/>
</dbReference>
<dbReference type="InterPro" id="IPR015330">
    <property type="entry name" value="DNA_primase/pol_bifunc_N"/>
</dbReference>
<dbReference type="AlphaFoldDB" id="A0A6H1Z9Z7"/>
<dbReference type="CDD" id="cd04859">
    <property type="entry name" value="Prim_Pol"/>
    <property type="match status" value="1"/>
</dbReference>
<reference evidence="3" key="1">
    <citation type="submission" date="2020-03" db="EMBL/GenBank/DDBJ databases">
        <title>The deep terrestrial virosphere.</title>
        <authorList>
            <person name="Holmfeldt K."/>
            <person name="Nilsson E."/>
            <person name="Simone D."/>
            <person name="Lopez-Fernandez M."/>
            <person name="Wu X."/>
            <person name="de Brujin I."/>
            <person name="Lundin D."/>
            <person name="Andersson A."/>
            <person name="Bertilsson S."/>
            <person name="Dopson M."/>
        </authorList>
    </citation>
    <scope>NUCLEOTIDE SEQUENCE</scope>
    <source>
        <strain evidence="3">TM448A00065</strain>
    </source>
</reference>
<protein>
    <submittedName>
        <fullName evidence="3">Putative VirE domain containing protein</fullName>
    </submittedName>
</protein>
<dbReference type="InterPro" id="IPR027417">
    <property type="entry name" value="P-loop_NTPase"/>
</dbReference>
<feature type="domain" description="DNA primase/polymerase bifunctional N-terminal" evidence="2">
    <location>
        <begin position="17"/>
        <end position="173"/>
    </location>
</feature>
<dbReference type="PANTHER" id="PTHR34985:SF1">
    <property type="entry name" value="SLR0554 PROTEIN"/>
    <property type="match status" value="1"/>
</dbReference>
<sequence>MTARSPETIPDIPLHAALAYALLGYRVFPLGPKSKIPATPRGYHNATTDHDLIRKWWAENPRYGIGIDCYDSEVVGIDVDPRHGGLETLARLEAELGPLPESVRVCTGSDGLHVYLNRPEGLTKARGSLGPGVDIKLNGYLVAPPSVHPDTGRRYQWTRPPNTNQTADLPPAWLAAILPATTTKKAPTITGRRTSGVSSRYGLKALEDECAALHGTCEGGRNNRLNQAAFSLVQLVEGGELDESEAHASLLDAALASGLGDRESAKTIASGFKDGRGFPRRAPEQTGRPPAPSGSIPDQDPTPDAPQNWEDGLAYKTMQGGGQVLAKTAGNLALLLANQREWKGALAFDELAYRATWTAEPPPCPGRGLRIPSGHLEEAHCTYVRHWFRLHYGIDFGQQDTLSAVNLAAQTGRYHPVQDYLYGLQWDGIERVSSWLSIYMGAAEQTPIGQWWLISAVARALRPGCQVDHVLILEGKQGSGKSSALRIMAGDWYQGKLGDISDKDGVQSLLGSWIVEIGELDAFKGKEATRIKDFLSQQVDRYRPSFGKWRVDRPRGCVFSGTTNDATYLHDPSGARRFWPVLTGKFNLYGLERDRDQLWAEAVHLFRQGTAWYPITEEEHGYLAEQAEDRLAQDPWEEKLIVYLASHFDEEFTSRELLTDALDVTIDHQTRYDSMRLGSLLRRLGWKRFRSLTGRDKRVYVYRRPE</sequence>
<feature type="region of interest" description="Disordered" evidence="1">
    <location>
        <begin position="270"/>
        <end position="310"/>
    </location>
</feature>
<dbReference type="EMBL" id="MT143972">
    <property type="protein sequence ID" value="QJA44010.1"/>
    <property type="molecule type" value="Genomic_DNA"/>
</dbReference>
<dbReference type="SMART" id="SM00943">
    <property type="entry name" value="Prim-Pol"/>
    <property type="match status" value="1"/>
</dbReference>
<gene>
    <name evidence="3" type="ORF">TM448A00065_0056</name>
</gene>
<dbReference type="SUPFAM" id="SSF52540">
    <property type="entry name" value="P-loop containing nucleoside triphosphate hydrolases"/>
    <property type="match status" value="1"/>
</dbReference>
<dbReference type="Pfam" id="PF05272">
    <property type="entry name" value="VapE-like_dom"/>
    <property type="match status" value="1"/>
</dbReference>
<name>A0A6H1Z9Z7_9ZZZZ</name>
<proteinExistence type="predicted"/>
<evidence type="ECO:0000259" key="2">
    <source>
        <dbReference type="SMART" id="SM00943"/>
    </source>
</evidence>
<dbReference type="Pfam" id="PF09250">
    <property type="entry name" value="Prim-Pol"/>
    <property type="match status" value="1"/>
</dbReference>